<evidence type="ECO:0000259" key="1">
    <source>
        <dbReference type="PROSITE" id="PS51340"/>
    </source>
</evidence>
<dbReference type="Pfam" id="PF03473">
    <property type="entry name" value="MOSC"/>
    <property type="match status" value="1"/>
</dbReference>
<dbReference type="EMBL" id="JBHSRD010000004">
    <property type="protein sequence ID" value="MFC6008052.1"/>
    <property type="molecule type" value="Genomic_DNA"/>
</dbReference>
<name>A0ABW1JGQ0_9ACTN</name>
<organism evidence="2 3">
    <name type="scientific">Angustibacter luteus</name>
    <dbReference type="NCBI Taxonomy" id="658456"/>
    <lineage>
        <taxon>Bacteria</taxon>
        <taxon>Bacillati</taxon>
        <taxon>Actinomycetota</taxon>
        <taxon>Actinomycetes</taxon>
        <taxon>Kineosporiales</taxon>
        <taxon>Kineosporiaceae</taxon>
    </lineage>
</organism>
<dbReference type="PROSITE" id="PS51340">
    <property type="entry name" value="MOSC"/>
    <property type="match status" value="1"/>
</dbReference>
<dbReference type="SUPFAM" id="SSF50800">
    <property type="entry name" value="PK beta-barrel domain-like"/>
    <property type="match status" value="1"/>
</dbReference>
<dbReference type="RefSeq" id="WP_345715258.1">
    <property type="nucleotide sequence ID" value="NZ_BAABFP010000002.1"/>
</dbReference>
<dbReference type="PANTHER" id="PTHR14237:SF19">
    <property type="entry name" value="MITOCHONDRIAL AMIDOXIME REDUCING COMPONENT 1"/>
    <property type="match status" value="1"/>
</dbReference>
<dbReference type="Proteomes" id="UP001596189">
    <property type="component" value="Unassembled WGS sequence"/>
</dbReference>
<gene>
    <name evidence="2" type="ORF">ACFQDO_13025</name>
</gene>
<dbReference type="SUPFAM" id="SSF141673">
    <property type="entry name" value="MOSC N-terminal domain-like"/>
    <property type="match status" value="1"/>
</dbReference>
<comment type="caution">
    <text evidence="2">The sequence shown here is derived from an EMBL/GenBank/DDBJ whole genome shotgun (WGS) entry which is preliminary data.</text>
</comment>
<dbReference type="InterPro" id="IPR011037">
    <property type="entry name" value="Pyrv_Knase-like_insert_dom_sf"/>
</dbReference>
<accession>A0ABW1JGQ0</accession>
<protein>
    <submittedName>
        <fullName evidence="2">MOSC domain-containing protein</fullName>
    </submittedName>
</protein>
<feature type="domain" description="MOSC" evidence="1">
    <location>
        <begin position="120"/>
        <end position="278"/>
    </location>
</feature>
<evidence type="ECO:0000313" key="3">
    <source>
        <dbReference type="Proteomes" id="UP001596189"/>
    </source>
</evidence>
<sequence length="281" mass="30417">MRVEPAVVSAVHVYPVKSLGGQAVDRARVELAGLRHDRRWMVVRPDGEVLTARERHVLLSVAASAGDDGLTLAAPGRDTLLVAPPDGPPDVAVSLSRLDRATCAGPAADAWVSDLLGEPARLVWLDDPARRPVGTHHGGSGTDPLSLADAGPLLLTTTASLHQLNSWVAAERVDRGEPASEPLAMLRFRPNVVVDGDLRPFVEDGWRRVRIGDVEYRFGEHCDRCVMTTLDPVTLAGGKEPLRTMARYRRWDHKVWFGVRLIPLSTGVVRVGDAVTDLGVP</sequence>
<dbReference type="Pfam" id="PF03476">
    <property type="entry name" value="MOSC_N"/>
    <property type="match status" value="1"/>
</dbReference>
<dbReference type="InterPro" id="IPR005303">
    <property type="entry name" value="MOCOS_middle"/>
</dbReference>
<dbReference type="PANTHER" id="PTHR14237">
    <property type="entry name" value="MOLYBDOPTERIN COFACTOR SULFURASE MOSC"/>
    <property type="match status" value="1"/>
</dbReference>
<evidence type="ECO:0000313" key="2">
    <source>
        <dbReference type="EMBL" id="MFC6008052.1"/>
    </source>
</evidence>
<dbReference type="InterPro" id="IPR005302">
    <property type="entry name" value="MoCF_Sase_C"/>
</dbReference>
<proteinExistence type="predicted"/>
<keyword evidence="3" id="KW-1185">Reference proteome</keyword>
<reference evidence="3" key="1">
    <citation type="journal article" date="2019" name="Int. J. Syst. Evol. Microbiol.">
        <title>The Global Catalogue of Microorganisms (GCM) 10K type strain sequencing project: providing services to taxonomists for standard genome sequencing and annotation.</title>
        <authorList>
            <consortium name="The Broad Institute Genomics Platform"/>
            <consortium name="The Broad Institute Genome Sequencing Center for Infectious Disease"/>
            <person name="Wu L."/>
            <person name="Ma J."/>
        </authorList>
    </citation>
    <scope>NUCLEOTIDE SEQUENCE [LARGE SCALE GENOMIC DNA]</scope>
    <source>
        <strain evidence="3">KACC 14249</strain>
    </source>
</reference>